<gene>
    <name evidence="5" type="ORF">GCM10010094_22070</name>
</gene>
<evidence type="ECO:0000313" key="5">
    <source>
        <dbReference type="EMBL" id="GGK61153.1"/>
    </source>
</evidence>
<protein>
    <recommendedName>
        <fullName evidence="4">DUF4142 domain-containing protein</fullName>
    </recommendedName>
</protein>
<dbReference type="AlphaFoldDB" id="A0A917QNW7"/>
<feature type="signal peptide" evidence="3">
    <location>
        <begin position="1"/>
        <end position="26"/>
    </location>
</feature>
<keyword evidence="3" id="KW-0732">Signal</keyword>
<feature type="domain" description="DUF4142" evidence="4">
    <location>
        <begin position="36"/>
        <end position="169"/>
    </location>
</feature>
<dbReference type="EMBL" id="BMPQ01000004">
    <property type="protein sequence ID" value="GGK61153.1"/>
    <property type="molecule type" value="Genomic_DNA"/>
</dbReference>
<dbReference type="RefSeq" id="WP_189321682.1">
    <property type="nucleotide sequence ID" value="NZ_BMPQ01000004.1"/>
</dbReference>
<organism evidence="5 6">
    <name type="scientific">Streptomyces flaveus</name>
    <dbReference type="NCBI Taxonomy" id="66370"/>
    <lineage>
        <taxon>Bacteria</taxon>
        <taxon>Bacillati</taxon>
        <taxon>Actinomycetota</taxon>
        <taxon>Actinomycetes</taxon>
        <taxon>Kitasatosporales</taxon>
        <taxon>Streptomycetaceae</taxon>
        <taxon>Streptomyces</taxon>
        <taxon>Streptomyces aurantiacus group</taxon>
    </lineage>
</organism>
<feature type="chain" id="PRO_5037226122" description="DUF4142 domain-containing protein" evidence="3">
    <location>
        <begin position="27"/>
        <end position="246"/>
    </location>
</feature>
<keyword evidence="6" id="KW-1185">Reference proteome</keyword>
<accession>A0A917QNW7</accession>
<evidence type="ECO:0000259" key="4">
    <source>
        <dbReference type="Pfam" id="PF13628"/>
    </source>
</evidence>
<dbReference type="InterPro" id="IPR025419">
    <property type="entry name" value="DUF4142"/>
</dbReference>
<dbReference type="Gene3D" id="1.20.1260.10">
    <property type="match status" value="1"/>
</dbReference>
<evidence type="ECO:0000313" key="6">
    <source>
        <dbReference type="Proteomes" id="UP000637788"/>
    </source>
</evidence>
<evidence type="ECO:0000256" key="3">
    <source>
        <dbReference type="SAM" id="SignalP"/>
    </source>
</evidence>
<feature type="region of interest" description="Disordered" evidence="1">
    <location>
        <begin position="171"/>
        <end position="207"/>
    </location>
</feature>
<reference evidence="5" key="2">
    <citation type="submission" date="2020-09" db="EMBL/GenBank/DDBJ databases">
        <authorList>
            <person name="Sun Q."/>
            <person name="Ohkuma M."/>
        </authorList>
    </citation>
    <scope>NUCLEOTIDE SEQUENCE</scope>
    <source>
        <strain evidence="5">JCM 3035</strain>
    </source>
</reference>
<sequence>MHVKRWAPVALTFLALSGTSAAPAIADERPELPRPDRYFLRAAHQGNLAEIAAGWDARRHAATDCVKQAGATLATDHARLDEHGKALADKLGVPLSGMLTATQRQELAAVKARAGTTEYDEAWLDSRRAAHKTALALIDRQLDSGSNPEVRAAARAARPVVARHLRMMRADTCRTEPESESESASAPAAMHANSGTHSAADANASGQSAADNREAILGAAALGSGGVLMVIGWRMAVAQRRSTDEH</sequence>
<evidence type="ECO:0000256" key="2">
    <source>
        <dbReference type="SAM" id="Phobius"/>
    </source>
</evidence>
<dbReference type="PANTHER" id="PTHR38593:SF1">
    <property type="entry name" value="BLR2558 PROTEIN"/>
    <property type="match status" value="1"/>
</dbReference>
<keyword evidence="2" id="KW-1133">Transmembrane helix</keyword>
<dbReference type="Proteomes" id="UP000637788">
    <property type="component" value="Unassembled WGS sequence"/>
</dbReference>
<keyword evidence="2" id="KW-0812">Transmembrane</keyword>
<comment type="caution">
    <text evidence="5">The sequence shown here is derived from an EMBL/GenBank/DDBJ whole genome shotgun (WGS) entry which is preliminary data.</text>
</comment>
<reference evidence="5" key="1">
    <citation type="journal article" date="2014" name="Int. J. Syst. Evol. Microbiol.">
        <title>Complete genome sequence of Corynebacterium casei LMG S-19264T (=DSM 44701T), isolated from a smear-ripened cheese.</title>
        <authorList>
            <consortium name="US DOE Joint Genome Institute (JGI-PGF)"/>
            <person name="Walter F."/>
            <person name="Albersmeier A."/>
            <person name="Kalinowski J."/>
            <person name="Ruckert C."/>
        </authorList>
    </citation>
    <scope>NUCLEOTIDE SEQUENCE</scope>
    <source>
        <strain evidence="5">JCM 3035</strain>
    </source>
</reference>
<feature type="compositionally biased region" description="Low complexity" evidence="1">
    <location>
        <begin position="198"/>
        <end position="207"/>
    </location>
</feature>
<keyword evidence="2" id="KW-0472">Membrane</keyword>
<evidence type="ECO:0000256" key="1">
    <source>
        <dbReference type="SAM" id="MobiDB-lite"/>
    </source>
</evidence>
<dbReference type="Pfam" id="PF13628">
    <property type="entry name" value="DUF4142"/>
    <property type="match status" value="1"/>
</dbReference>
<dbReference type="PANTHER" id="PTHR38593">
    <property type="entry name" value="BLR2558 PROTEIN"/>
    <property type="match status" value="1"/>
</dbReference>
<feature type="transmembrane region" description="Helical" evidence="2">
    <location>
        <begin position="215"/>
        <end position="233"/>
    </location>
</feature>
<dbReference type="InterPro" id="IPR012347">
    <property type="entry name" value="Ferritin-like"/>
</dbReference>
<proteinExistence type="predicted"/>
<name>A0A917QNW7_9ACTN</name>